<accession>A0A2S7K520</accession>
<dbReference type="Proteomes" id="UP000239504">
    <property type="component" value="Unassembled WGS sequence"/>
</dbReference>
<gene>
    <name evidence="2" type="ORF">CW354_10945</name>
</gene>
<name>A0A2S7K520_9PROT</name>
<dbReference type="AlphaFoldDB" id="A0A2S7K520"/>
<evidence type="ECO:0000256" key="1">
    <source>
        <dbReference type="SAM" id="MobiDB-lite"/>
    </source>
</evidence>
<organism evidence="2 3">
    <name type="scientific">Hyphococcus luteus</name>
    <dbReference type="NCBI Taxonomy" id="2058213"/>
    <lineage>
        <taxon>Bacteria</taxon>
        <taxon>Pseudomonadati</taxon>
        <taxon>Pseudomonadota</taxon>
        <taxon>Alphaproteobacteria</taxon>
        <taxon>Parvularculales</taxon>
        <taxon>Parvularculaceae</taxon>
        <taxon>Hyphococcus</taxon>
    </lineage>
</organism>
<evidence type="ECO:0000313" key="2">
    <source>
        <dbReference type="EMBL" id="PQA87589.1"/>
    </source>
</evidence>
<sequence>MVTGSKANMGEAVRQPFEQRRESVTATGIGMSGHSLGYGQPQRLSGIVEISKFWIVAQALENTPSAICDDDFEDRIVHAECDNAASK</sequence>
<comment type="caution">
    <text evidence="2">The sequence shown here is derived from an EMBL/GenBank/DDBJ whole genome shotgun (WGS) entry which is preliminary data.</text>
</comment>
<dbReference type="EMBL" id="PJCH01000006">
    <property type="protein sequence ID" value="PQA87589.1"/>
    <property type="molecule type" value="Genomic_DNA"/>
</dbReference>
<reference evidence="2 3" key="1">
    <citation type="submission" date="2017-12" db="EMBL/GenBank/DDBJ databases">
        <authorList>
            <person name="Hurst M.R.H."/>
        </authorList>
    </citation>
    <scope>NUCLEOTIDE SEQUENCE [LARGE SCALE GENOMIC DNA]</scope>
    <source>
        <strain evidence="2 3">SY-3-19</strain>
    </source>
</reference>
<keyword evidence="3" id="KW-1185">Reference proteome</keyword>
<feature type="region of interest" description="Disordered" evidence="1">
    <location>
        <begin position="1"/>
        <end position="32"/>
    </location>
</feature>
<proteinExistence type="predicted"/>
<evidence type="ECO:0000313" key="3">
    <source>
        <dbReference type="Proteomes" id="UP000239504"/>
    </source>
</evidence>
<protein>
    <submittedName>
        <fullName evidence="2">Uncharacterized protein</fullName>
    </submittedName>
</protein>